<dbReference type="EMBL" id="JAPMSZ010000004">
    <property type="protein sequence ID" value="KAJ5105939.1"/>
    <property type="molecule type" value="Genomic_DNA"/>
</dbReference>
<keyword evidence="3" id="KW-1185">Reference proteome</keyword>
<gene>
    <name evidence="2" type="ORF">NUU61_003286</name>
</gene>
<feature type="compositionally biased region" description="Polar residues" evidence="1">
    <location>
        <begin position="182"/>
        <end position="194"/>
    </location>
</feature>
<accession>A0A9W9FT61</accession>
<feature type="compositionally biased region" description="Basic and acidic residues" evidence="1">
    <location>
        <begin position="195"/>
        <end position="213"/>
    </location>
</feature>
<feature type="compositionally biased region" description="Basic and acidic residues" evidence="1">
    <location>
        <begin position="326"/>
        <end position="345"/>
    </location>
</feature>
<dbReference type="Proteomes" id="UP001141434">
    <property type="component" value="Unassembled WGS sequence"/>
</dbReference>
<evidence type="ECO:0000313" key="2">
    <source>
        <dbReference type="EMBL" id="KAJ5105939.1"/>
    </source>
</evidence>
<feature type="non-terminal residue" evidence="2">
    <location>
        <position position="584"/>
    </location>
</feature>
<evidence type="ECO:0000313" key="3">
    <source>
        <dbReference type="Proteomes" id="UP001141434"/>
    </source>
</evidence>
<proteinExistence type="predicted"/>
<feature type="compositionally biased region" description="Polar residues" evidence="1">
    <location>
        <begin position="305"/>
        <end position="317"/>
    </location>
</feature>
<comment type="caution">
    <text evidence="2">The sequence shown here is derived from an EMBL/GenBank/DDBJ whole genome shotgun (WGS) entry which is preliminary data.</text>
</comment>
<evidence type="ECO:0000256" key="1">
    <source>
        <dbReference type="SAM" id="MobiDB-lite"/>
    </source>
</evidence>
<feature type="region of interest" description="Disordered" evidence="1">
    <location>
        <begin position="299"/>
        <end position="345"/>
    </location>
</feature>
<reference evidence="2" key="1">
    <citation type="submission" date="2022-11" db="EMBL/GenBank/DDBJ databases">
        <authorList>
            <person name="Petersen C."/>
        </authorList>
    </citation>
    <scope>NUCLEOTIDE SEQUENCE</scope>
    <source>
        <strain evidence="2">IBT 34128</strain>
    </source>
</reference>
<organism evidence="2 3">
    <name type="scientific">Penicillium alfredii</name>
    <dbReference type="NCBI Taxonomy" id="1506179"/>
    <lineage>
        <taxon>Eukaryota</taxon>
        <taxon>Fungi</taxon>
        <taxon>Dikarya</taxon>
        <taxon>Ascomycota</taxon>
        <taxon>Pezizomycotina</taxon>
        <taxon>Eurotiomycetes</taxon>
        <taxon>Eurotiomycetidae</taxon>
        <taxon>Eurotiales</taxon>
        <taxon>Aspergillaceae</taxon>
        <taxon>Penicillium</taxon>
    </lineage>
</organism>
<name>A0A9W9FT61_9EURO</name>
<feature type="region of interest" description="Disordered" evidence="1">
    <location>
        <begin position="182"/>
        <end position="272"/>
    </location>
</feature>
<reference evidence="2" key="2">
    <citation type="journal article" date="2023" name="IMA Fungus">
        <title>Comparative genomic study of the Penicillium genus elucidates a diverse pangenome and 15 lateral gene transfer events.</title>
        <authorList>
            <person name="Petersen C."/>
            <person name="Sorensen T."/>
            <person name="Nielsen M.R."/>
            <person name="Sondergaard T.E."/>
            <person name="Sorensen J.L."/>
            <person name="Fitzpatrick D.A."/>
            <person name="Frisvad J.C."/>
            <person name="Nielsen K.L."/>
        </authorList>
    </citation>
    <scope>NUCLEOTIDE SEQUENCE</scope>
    <source>
        <strain evidence="2">IBT 34128</strain>
    </source>
</reference>
<protein>
    <submittedName>
        <fullName evidence="2">Uncharacterized protein</fullName>
    </submittedName>
</protein>
<dbReference type="GeneID" id="81393036"/>
<dbReference type="OrthoDB" id="4227269at2759"/>
<sequence length="584" mass="65003">HTSKMSLYAPLASYLKHLRKLRELIPGEVYIVRFKNSLRNYKTDIWVGVIAPENFGPESHRQRRPVSARPDEGPWITHLKDRFYSVYLPGRNLFRWIGLNDLFLLEEKTPNLFSALSRQTEAEVFEDLRKIVLKDPGLTFWKDMSNQEIGIKGKRGRTVALVLPEGYDAMIAELKLSHASLATSSSDEASTAGSESRDESQDVKEAKPEKKDAATQLPPAKVQARGGSFSENRRWKPAEFQSASASKGKGVLKDISRSPQNQNDKPSFLGAVAEGKIPGPFNLTANQLLLDKEGFPRPIFEQTKKSNPAGSSATDARTSALGDGVPLKKEKDESSSTDLKATDKATPENTSVFGLTLQTALEHVYLQKYDSAEILAIFHEIVDNQNKPEAAQIRSFLTTREFAPRLIQVNSPPLLTGPAKEANSSTTTYRVGDLCGTGHKYQLEGVSNSDNLCSQILSLGRLYTQARRFGLTALIGLIILKLQAAWNSYPGLHQLEPLLEVTSLVFSGEGGPDGDDMQYWLVSFIADAKDLFLFECPARFWEVMCGNQTLMNAVFQLRNDTQRKDPDKYADSRVLIRSRGVDQF</sequence>
<dbReference type="RefSeq" id="XP_056514935.1">
    <property type="nucleotide sequence ID" value="XM_056653868.1"/>
</dbReference>
<dbReference type="AlphaFoldDB" id="A0A9W9FT61"/>